<evidence type="ECO:0000313" key="4">
    <source>
        <dbReference type="EMBL" id="SEP70006.1"/>
    </source>
</evidence>
<keyword evidence="2" id="KW-0560">Oxidoreductase</keyword>
<dbReference type="InterPro" id="IPR020904">
    <property type="entry name" value="Sc_DH/Rdtase_CS"/>
</dbReference>
<gene>
    <name evidence="4" type="ORF">SAMN05421756_101425</name>
</gene>
<dbReference type="InterPro" id="IPR002347">
    <property type="entry name" value="SDR_fam"/>
</dbReference>
<sequence length="267" mass="28090">MTRRATSVGQVISTLTYPYDDLVVLVAGAGDGIGRAIARAFAEQGARVVGLGRHPETVADALTDVPDERKLVIRADVSQRADVEAAVTQTIETFGQLDVVVPNAAVYENGGILDLTQEQWRQLQAVNVDGLFHVLQVTVPHLKRSRGNVVAVSSVSALRGDWGQFAYNATKGAGKTMLQSLALDLGPDGVRVNMVAPAFTVTRITEGALESPGFEEAFANRVTLGRPGQPEDVARAVLFLASDDAAYITGAVLPVDGGTTAATGQSH</sequence>
<dbReference type="PANTHER" id="PTHR43639">
    <property type="entry name" value="OXIDOREDUCTASE, SHORT-CHAIN DEHYDROGENASE/REDUCTASE FAMILY (AFU_ORTHOLOGUE AFUA_5G02870)"/>
    <property type="match status" value="1"/>
</dbReference>
<dbReference type="PRINTS" id="PR00081">
    <property type="entry name" value="GDHRDH"/>
</dbReference>
<keyword evidence="5" id="KW-1185">Reference proteome</keyword>
<evidence type="ECO:0000256" key="1">
    <source>
        <dbReference type="ARBA" id="ARBA00006484"/>
    </source>
</evidence>
<dbReference type="GO" id="GO:0016491">
    <property type="term" value="F:oxidoreductase activity"/>
    <property type="evidence" value="ECO:0007669"/>
    <property type="project" value="UniProtKB-KW"/>
</dbReference>
<dbReference type="CDD" id="cd05233">
    <property type="entry name" value="SDR_c"/>
    <property type="match status" value="1"/>
</dbReference>
<comment type="similarity">
    <text evidence="1">Belongs to the short-chain dehydrogenases/reductases (SDR) family.</text>
</comment>
<dbReference type="EMBL" id="FOFA01000001">
    <property type="protein sequence ID" value="SEP70006.1"/>
    <property type="molecule type" value="Genomic_DNA"/>
</dbReference>
<dbReference type="InterPro" id="IPR036291">
    <property type="entry name" value="NAD(P)-bd_dom_sf"/>
</dbReference>
<dbReference type="NCBIfam" id="NF005559">
    <property type="entry name" value="PRK07231.1"/>
    <property type="match status" value="1"/>
</dbReference>
<dbReference type="PRINTS" id="PR00080">
    <property type="entry name" value="SDRFAMILY"/>
</dbReference>
<dbReference type="InterPro" id="IPR057326">
    <property type="entry name" value="KR_dom"/>
</dbReference>
<dbReference type="FunFam" id="3.40.50.720:FF:000084">
    <property type="entry name" value="Short-chain dehydrogenase reductase"/>
    <property type="match status" value="1"/>
</dbReference>
<reference evidence="5" key="1">
    <citation type="submission" date="2016-10" db="EMBL/GenBank/DDBJ databases">
        <authorList>
            <person name="Varghese N."/>
            <person name="Submissions S."/>
        </authorList>
    </citation>
    <scope>NUCLEOTIDE SEQUENCE [LARGE SCALE GENOMIC DNA]</scope>
    <source>
        <strain evidence="5">CGMCC 4.6856</strain>
    </source>
</reference>
<organism evidence="4 5">
    <name type="scientific">Microlunatus flavus</name>
    <dbReference type="NCBI Taxonomy" id="1036181"/>
    <lineage>
        <taxon>Bacteria</taxon>
        <taxon>Bacillati</taxon>
        <taxon>Actinomycetota</taxon>
        <taxon>Actinomycetes</taxon>
        <taxon>Propionibacteriales</taxon>
        <taxon>Propionibacteriaceae</taxon>
        <taxon>Microlunatus</taxon>
    </lineage>
</organism>
<evidence type="ECO:0000313" key="5">
    <source>
        <dbReference type="Proteomes" id="UP000198504"/>
    </source>
</evidence>
<dbReference type="AlphaFoldDB" id="A0A1H8ZZT4"/>
<proteinExistence type="inferred from homology"/>
<dbReference type="PANTHER" id="PTHR43639:SF9">
    <property type="entry name" value="BLL5898 PROTEIN"/>
    <property type="match status" value="1"/>
</dbReference>
<dbReference type="PROSITE" id="PS00061">
    <property type="entry name" value="ADH_SHORT"/>
    <property type="match status" value="1"/>
</dbReference>
<dbReference type="Gene3D" id="3.40.50.720">
    <property type="entry name" value="NAD(P)-binding Rossmann-like Domain"/>
    <property type="match status" value="1"/>
</dbReference>
<accession>A0A1H8ZZT4</accession>
<evidence type="ECO:0000259" key="3">
    <source>
        <dbReference type="SMART" id="SM00822"/>
    </source>
</evidence>
<evidence type="ECO:0000256" key="2">
    <source>
        <dbReference type="ARBA" id="ARBA00023002"/>
    </source>
</evidence>
<feature type="domain" description="Ketoreductase" evidence="3">
    <location>
        <begin position="22"/>
        <end position="233"/>
    </location>
</feature>
<dbReference type="STRING" id="1036181.SAMN05421756_101425"/>
<name>A0A1H8ZZT4_9ACTN</name>
<dbReference type="Pfam" id="PF13561">
    <property type="entry name" value="adh_short_C2"/>
    <property type="match status" value="1"/>
</dbReference>
<dbReference type="SMART" id="SM00822">
    <property type="entry name" value="PKS_KR"/>
    <property type="match status" value="1"/>
</dbReference>
<dbReference type="SUPFAM" id="SSF51735">
    <property type="entry name" value="NAD(P)-binding Rossmann-fold domains"/>
    <property type="match status" value="1"/>
</dbReference>
<protein>
    <submittedName>
        <fullName evidence="4">Meso-butanediol dehydrogenase / (S,S)-butanediol dehydrogenase / diacetyl reductase</fullName>
    </submittedName>
</protein>
<dbReference type="Proteomes" id="UP000198504">
    <property type="component" value="Unassembled WGS sequence"/>
</dbReference>